<dbReference type="SMART" id="SM00478">
    <property type="entry name" value="ENDO3c"/>
    <property type="match status" value="1"/>
</dbReference>
<dbReference type="SUPFAM" id="SSF48150">
    <property type="entry name" value="DNA-glycosylase"/>
    <property type="match status" value="1"/>
</dbReference>
<dbReference type="Gene3D" id="3.30.310.260">
    <property type="match status" value="1"/>
</dbReference>
<comment type="similarity">
    <text evidence="1">Belongs to the type-1 OGG1 family.</text>
</comment>
<dbReference type="InterPro" id="IPR011257">
    <property type="entry name" value="DNA_glycosylase"/>
</dbReference>
<keyword evidence="5" id="KW-0234">DNA repair</keyword>
<evidence type="ECO:0000313" key="12">
    <source>
        <dbReference type="Proteomes" id="UP000823891"/>
    </source>
</evidence>
<dbReference type="InterPro" id="IPR003265">
    <property type="entry name" value="HhH-GPD_domain"/>
</dbReference>
<comment type="caution">
    <text evidence="11">The sequence shown here is derived from an EMBL/GenBank/DDBJ whole genome shotgun (WGS) entry which is preliminary data.</text>
</comment>
<evidence type="ECO:0000256" key="7">
    <source>
        <dbReference type="ARBA" id="ARBA00023268"/>
    </source>
</evidence>
<dbReference type="InterPro" id="IPR012904">
    <property type="entry name" value="OGG_N"/>
</dbReference>
<dbReference type="Gene3D" id="1.10.1670.10">
    <property type="entry name" value="Helix-hairpin-Helix base-excision DNA repair enzymes (C-terminal)"/>
    <property type="match status" value="1"/>
</dbReference>
<dbReference type="PANTHER" id="PTHR10242">
    <property type="entry name" value="8-OXOGUANINE DNA GLYCOSYLASE"/>
    <property type="match status" value="1"/>
</dbReference>
<keyword evidence="7" id="KW-0511">Multifunctional enzyme</keyword>
<evidence type="ECO:0000256" key="6">
    <source>
        <dbReference type="ARBA" id="ARBA00023239"/>
    </source>
</evidence>
<organism evidence="11 12">
    <name type="scientific">Candidatus Eisenbergiella merdavium</name>
    <dbReference type="NCBI Taxonomy" id="2838551"/>
    <lineage>
        <taxon>Bacteria</taxon>
        <taxon>Bacillati</taxon>
        <taxon>Bacillota</taxon>
        <taxon>Clostridia</taxon>
        <taxon>Lachnospirales</taxon>
        <taxon>Lachnospiraceae</taxon>
        <taxon>Eisenbergiella</taxon>
    </lineage>
</organism>
<dbReference type="EMBL" id="DWWS01000073">
    <property type="protein sequence ID" value="HJC25841.1"/>
    <property type="molecule type" value="Genomic_DNA"/>
</dbReference>
<evidence type="ECO:0000256" key="9">
    <source>
        <dbReference type="ARBA" id="ARBA00044632"/>
    </source>
</evidence>
<dbReference type="GO" id="GO:0003684">
    <property type="term" value="F:damaged DNA binding"/>
    <property type="evidence" value="ECO:0007669"/>
    <property type="project" value="InterPro"/>
</dbReference>
<feature type="domain" description="HhH-GPD" evidence="10">
    <location>
        <begin position="135"/>
        <end position="303"/>
    </location>
</feature>
<comment type="catalytic activity">
    <reaction evidence="9">
        <text>2'-deoxyribonucleotide-(2'-deoxyribose 5'-phosphate)-2'-deoxyribonucleotide-DNA = a 3'-end 2'-deoxyribonucleotide-(2,3-dehydro-2,3-deoxyribose 5'-phosphate)-DNA + a 5'-end 5'-phospho-2'-deoxyribonucleoside-DNA + H(+)</text>
        <dbReference type="Rhea" id="RHEA:66592"/>
        <dbReference type="Rhea" id="RHEA-COMP:13180"/>
        <dbReference type="Rhea" id="RHEA-COMP:16897"/>
        <dbReference type="Rhea" id="RHEA-COMP:17067"/>
        <dbReference type="ChEBI" id="CHEBI:15378"/>
        <dbReference type="ChEBI" id="CHEBI:136412"/>
        <dbReference type="ChEBI" id="CHEBI:157695"/>
        <dbReference type="ChEBI" id="CHEBI:167181"/>
        <dbReference type="EC" id="4.2.99.18"/>
    </reaction>
</comment>
<dbReference type="InterPro" id="IPR052054">
    <property type="entry name" value="Oxidative_DNA_repair_enzyme"/>
</dbReference>
<evidence type="ECO:0000256" key="3">
    <source>
        <dbReference type="ARBA" id="ARBA00022763"/>
    </source>
</evidence>
<name>A0A9D2NI49_9FIRM</name>
<dbReference type="CDD" id="cd00056">
    <property type="entry name" value="ENDO3c"/>
    <property type="match status" value="1"/>
</dbReference>
<evidence type="ECO:0000259" key="10">
    <source>
        <dbReference type="SMART" id="SM00478"/>
    </source>
</evidence>
<dbReference type="Pfam" id="PF00730">
    <property type="entry name" value="HhH-GPD"/>
    <property type="match status" value="1"/>
</dbReference>
<evidence type="ECO:0000256" key="2">
    <source>
        <dbReference type="ARBA" id="ARBA00012720"/>
    </source>
</evidence>
<dbReference type="InterPro" id="IPR023170">
    <property type="entry name" value="HhH_base_excis_C"/>
</dbReference>
<dbReference type="EC" id="4.2.99.18" evidence="2"/>
<dbReference type="GO" id="GO:0008534">
    <property type="term" value="F:oxidized purine nucleobase lesion DNA N-glycosylase activity"/>
    <property type="evidence" value="ECO:0007669"/>
    <property type="project" value="InterPro"/>
</dbReference>
<reference evidence="11" key="2">
    <citation type="submission" date="2021-04" db="EMBL/GenBank/DDBJ databases">
        <authorList>
            <person name="Gilroy R."/>
        </authorList>
    </citation>
    <scope>NUCLEOTIDE SEQUENCE</scope>
    <source>
        <strain evidence="11">USAMLcec2-132</strain>
    </source>
</reference>
<dbReference type="Pfam" id="PF07934">
    <property type="entry name" value="OGG_N"/>
    <property type="match status" value="1"/>
</dbReference>
<keyword evidence="8" id="KW-0326">Glycosidase</keyword>
<reference evidence="11" key="1">
    <citation type="journal article" date="2021" name="PeerJ">
        <title>Extensive microbial diversity within the chicken gut microbiome revealed by metagenomics and culture.</title>
        <authorList>
            <person name="Gilroy R."/>
            <person name="Ravi A."/>
            <person name="Getino M."/>
            <person name="Pursley I."/>
            <person name="Horton D.L."/>
            <person name="Alikhan N.F."/>
            <person name="Baker D."/>
            <person name="Gharbi K."/>
            <person name="Hall N."/>
            <person name="Watson M."/>
            <person name="Adriaenssens E.M."/>
            <person name="Foster-Nyarko E."/>
            <person name="Jarju S."/>
            <person name="Secka A."/>
            <person name="Antonio M."/>
            <person name="Oren A."/>
            <person name="Chaudhuri R.R."/>
            <person name="La Ragione R."/>
            <person name="Hildebrand F."/>
            <person name="Pallen M.J."/>
        </authorList>
    </citation>
    <scope>NUCLEOTIDE SEQUENCE</scope>
    <source>
        <strain evidence="11">USAMLcec2-132</strain>
    </source>
</reference>
<dbReference type="GO" id="GO:0006289">
    <property type="term" value="P:nucleotide-excision repair"/>
    <property type="evidence" value="ECO:0007669"/>
    <property type="project" value="InterPro"/>
</dbReference>
<evidence type="ECO:0000256" key="4">
    <source>
        <dbReference type="ARBA" id="ARBA00022801"/>
    </source>
</evidence>
<gene>
    <name evidence="11" type="ORF">H9761_19460</name>
</gene>
<dbReference type="Proteomes" id="UP000823891">
    <property type="component" value="Unassembled WGS sequence"/>
</dbReference>
<dbReference type="AlphaFoldDB" id="A0A9D2NI49"/>
<dbReference type="GO" id="GO:0140078">
    <property type="term" value="F:class I DNA-(apurinic or apyrimidinic site) endonuclease activity"/>
    <property type="evidence" value="ECO:0007669"/>
    <property type="project" value="UniProtKB-EC"/>
</dbReference>
<dbReference type="Gene3D" id="1.10.340.30">
    <property type="entry name" value="Hypothetical protein, domain 2"/>
    <property type="match status" value="1"/>
</dbReference>
<keyword evidence="4" id="KW-0378">Hydrolase</keyword>
<evidence type="ECO:0000256" key="8">
    <source>
        <dbReference type="ARBA" id="ARBA00023295"/>
    </source>
</evidence>
<keyword evidence="3" id="KW-0227">DNA damage</keyword>
<protein>
    <recommendedName>
        <fullName evidence="2">DNA-(apurinic or apyrimidinic site) lyase</fullName>
        <ecNumber evidence="2">4.2.99.18</ecNumber>
    </recommendedName>
</protein>
<dbReference type="GO" id="GO:0006284">
    <property type="term" value="P:base-excision repair"/>
    <property type="evidence" value="ECO:0007669"/>
    <property type="project" value="InterPro"/>
</dbReference>
<evidence type="ECO:0000256" key="5">
    <source>
        <dbReference type="ARBA" id="ARBA00023204"/>
    </source>
</evidence>
<dbReference type="SUPFAM" id="SSF55945">
    <property type="entry name" value="TATA-box binding protein-like"/>
    <property type="match status" value="1"/>
</dbReference>
<dbReference type="PANTHER" id="PTHR10242:SF2">
    <property type="entry name" value="N-GLYCOSYLASE_DNA LYASE"/>
    <property type="match status" value="1"/>
</dbReference>
<evidence type="ECO:0000256" key="1">
    <source>
        <dbReference type="ARBA" id="ARBA00010679"/>
    </source>
</evidence>
<sequence>MYERILTDFDIHTIMDSGQVFRIRPLSAEETAAASEGSDGASWGTDGIFLAAAGKHAVFIRQQAEQEGRVHLFFSCTEAEFSEFWENYFDLGTDYGAIRRSVNPKDAFLSSAVRFGYGIRILRQDLWETIISFLISQNNNITRIRRSIEALCARYGKPCAPAVLPAAMTGSPSDTPAPKVHAFPTPEAILAEPDSLSELGLGYRDKYILRMAQRCAGPSGREWLQRLQESSYEDALRLLLAEYGIGKKVADCICLFGLHHVEAFPIDTHVRQILAACYPDGFPFDRYDGFAGILQQYMFYYKLQAKKIQEEDADGRNR</sequence>
<proteinExistence type="inferred from homology"/>
<accession>A0A9D2NI49</accession>
<keyword evidence="6" id="KW-0456">Lyase</keyword>
<evidence type="ECO:0000313" key="11">
    <source>
        <dbReference type="EMBL" id="HJC25841.1"/>
    </source>
</evidence>